<dbReference type="Pfam" id="PF01515">
    <property type="entry name" value="PTA_PTB"/>
    <property type="match status" value="2"/>
</dbReference>
<dbReference type="AlphaFoldDB" id="A0A844FEA1"/>
<dbReference type="InterPro" id="IPR014079">
    <property type="entry name" value="Phosphate_butyryltransferase"/>
</dbReference>
<dbReference type="SUPFAM" id="SSF53659">
    <property type="entry name" value="Isocitrate/Isopropylmalate dehydrogenase-like"/>
    <property type="match status" value="1"/>
</dbReference>
<dbReference type="InterPro" id="IPR002505">
    <property type="entry name" value="PTA_PTB"/>
</dbReference>
<evidence type="ECO:0000256" key="2">
    <source>
        <dbReference type="ARBA" id="ARBA00022679"/>
    </source>
</evidence>
<dbReference type="GO" id="GO:0050182">
    <property type="term" value="F:phosphate butyryltransferase activity"/>
    <property type="evidence" value="ECO:0007669"/>
    <property type="project" value="UniProtKB-EC"/>
</dbReference>
<evidence type="ECO:0000256" key="3">
    <source>
        <dbReference type="ARBA" id="ARBA00023315"/>
    </source>
</evidence>
<dbReference type="NCBIfam" id="NF004472">
    <property type="entry name" value="PRK05805.1"/>
    <property type="match status" value="1"/>
</dbReference>
<dbReference type="Proteomes" id="UP000462760">
    <property type="component" value="Unassembled WGS sequence"/>
</dbReference>
<keyword evidence="2 5" id="KW-0808">Transferase</keyword>
<dbReference type="InterPro" id="IPR050500">
    <property type="entry name" value="Phos_Acetyltrans/Butyryltrans"/>
</dbReference>
<dbReference type="PANTHER" id="PTHR43356">
    <property type="entry name" value="PHOSPHATE ACETYLTRANSFERASE"/>
    <property type="match status" value="1"/>
</dbReference>
<dbReference type="EC" id="2.3.1.19" evidence="5"/>
<comment type="caution">
    <text evidence="5">The sequence shown here is derived from an EMBL/GenBank/DDBJ whole genome shotgun (WGS) entry which is preliminary data.</text>
</comment>
<feature type="domain" description="Phosphate acetyl/butaryl transferase" evidence="4">
    <location>
        <begin position="79"/>
        <end position="293"/>
    </location>
</feature>
<evidence type="ECO:0000313" key="6">
    <source>
        <dbReference type="Proteomes" id="UP000462760"/>
    </source>
</evidence>
<evidence type="ECO:0000259" key="4">
    <source>
        <dbReference type="Pfam" id="PF01515"/>
    </source>
</evidence>
<reference evidence="5 6" key="1">
    <citation type="submission" date="2019-08" db="EMBL/GenBank/DDBJ databases">
        <title>In-depth cultivation of the pig gut microbiome towards novel bacterial diversity and tailored functional studies.</title>
        <authorList>
            <person name="Wylensek D."/>
            <person name="Hitch T.C.A."/>
            <person name="Clavel T."/>
        </authorList>
    </citation>
    <scope>NUCLEOTIDE SEQUENCE [LARGE SCALE GENOMIC DNA]</scope>
    <source>
        <strain evidence="5 6">Med78-601-WT-4W-RMD-3</strain>
    </source>
</reference>
<feature type="domain" description="Phosphate acetyl/butaryl transferase" evidence="4">
    <location>
        <begin position="8"/>
        <end position="75"/>
    </location>
</feature>
<dbReference type="NCBIfam" id="NF006045">
    <property type="entry name" value="PRK08190.1"/>
    <property type="match status" value="1"/>
</dbReference>
<dbReference type="OrthoDB" id="9774179at2"/>
<gene>
    <name evidence="5" type="primary">ptb</name>
    <name evidence="5" type="ORF">FYJ27_00885</name>
</gene>
<keyword evidence="3 5" id="KW-0012">Acyltransferase</keyword>
<dbReference type="RefSeq" id="WP_154481683.1">
    <property type="nucleotide sequence ID" value="NZ_VULR01000001.1"/>
</dbReference>
<sequence length="307" mass="33175">MVKNFQELLDLAKEREPKKIAVAVAEDREVLTSVKAAKDLGVADSILVGDKNKIEKIAKDIKMDLSQFEIIDEKDTVEACRKAVSLVSSKKAHVLMKGLIDTAVIMKQVLDKEIGLRTGNLISHLAVFSVSTYEKLIIVTDAAMNIHPDLNQKRQIIENAVSFAHSLEMEKPKVAVICAREKVTPNMEATIHARELEDMNKRGDITGCIIEGPLALDNAISKEAAKHKGIDGPVAGDADVLIVPNIETGNVLYKSLTFFAKAESAGLIVGTSAPIVLTSRADTAEAKLRSIVLGVLMASKSGHTYGL</sequence>
<protein>
    <submittedName>
        <fullName evidence="5">Phosphate butyryltransferase</fullName>
        <ecNumber evidence="5">2.3.1.19</ecNumber>
    </submittedName>
</protein>
<organism evidence="5 6">
    <name type="scientific">Anaerosalibacter bizertensis</name>
    <dbReference type="NCBI Taxonomy" id="932217"/>
    <lineage>
        <taxon>Bacteria</taxon>
        <taxon>Bacillati</taxon>
        <taxon>Bacillota</taxon>
        <taxon>Tissierellia</taxon>
        <taxon>Tissierellales</taxon>
        <taxon>Sporanaerobacteraceae</taxon>
        <taxon>Anaerosalibacter</taxon>
    </lineage>
</organism>
<dbReference type="EMBL" id="VULR01000001">
    <property type="protein sequence ID" value="MSS42292.1"/>
    <property type="molecule type" value="Genomic_DNA"/>
</dbReference>
<dbReference type="InterPro" id="IPR012147">
    <property type="entry name" value="P_Ac_Bu_trans"/>
</dbReference>
<dbReference type="PIRSF" id="PIRSF000428">
    <property type="entry name" value="P_Ac_trans"/>
    <property type="match status" value="1"/>
</dbReference>
<accession>A0A844FEA1</accession>
<dbReference type="PANTHER" id="PTHR43356:SF2">
    <property type="entry name" value="PHOSPHATE ACETYLTRANSFERASE"/>
    <property type="match status" value="1"/>
</dbReference>
<dbReference type="NCBIfam" id="TIGR02706">
    <property type="entry name" value="P_butyryltrans"/>
    <property type="match status" value="1"/>
</dbReference>
<evidence type="ECO:0000256" key="1">
    <source>
        <dbReference type="ARBA" id="ARBA00005656"/>
    </source>
</evidence>
<dbReference type="GO" id="GO:0019605">
    <property type="term" value="P:butyrate metabolic process"/>
    <property type="evidence" value="ECO:0007669"/>
    <property type="project" value="InterPro"/>
</dbReference>
<comment type="similarity">
    <text evidence="1">Belongs to the phosphate acetyltransferase and butyryltransferase family.</text>
</comment>
<name>A0A844FEA1_9FIRM</name>
<dbReference type="Gene3D" id="3.40.718.10">
    <property type="entry name" value="Isopropylmalate Dehydrogenase"/>
    <property type="match status" value="1"/>
</dbReference>
<evidence type="ECO:0000313" key="5">
    <source>
        <dbReference type="EMBL" id="MSS42292.1"/>
    </source>
</evidence>
<proteinExistence type="inferred from homology"/>